<proteinExistence type="predicted"/>
<dbReference type="EMBL" id="JAUJYO010000007">
    <property type="protein sequence ID" value="KAK1311601.1"/>
    <property type="molecule type" value="Genomic_DNA"/>
</dbReference>
<comment type="caution">
    <text evidence="1">The sequence shown here is derived from an EMBL/GenBank/DDBJ whole genome shotgun (WGS) entry which is preliminary data.</text>
</comment>
<name>A0AAV9ED79_ACOCL</name>
<reference evidence="1" key="2">
    <citation type="submission" date="2023-06" db="EMBL/GenBank/DDBJ databases">
        <authorList>
            <person name="Ma L."/>
            <person name="Liu K.-W."/>
            <person name="Li Z."/>
            <person name="Hsiao Y.-Y."/>
            <person name="Qi Y."/>
            <person name="Fu T."/>
            <person name="Tang G."/>
            <person name="Zhang D."/>
            <person name="Sun W.-H."/>
            <person name="Liu D.-K."/>
            <person name="Li Y."/>
            <person name="Chen G.-Z."/>
            <person name="Liu X.-D."/>
            <person name="Liao X.-Y."/>
            <person name="Jiang Y.-T."/>
            <person name="Yu X."/>
            <person name="Hao Y."/>
            <person name="Huang J."/>
            <person name="Zhao X.-W."/>
            <person name="Ke S."/>
            <person name="Chen Y.-Y."/>
            <person name="Wu W.-L."/>
            <person name="Hsu J.-L."/>
            <person name="Lin Y.-F."/>
            <person name="Huang M.-D."/>
            <person name="Li C.-Y."/>
            <person name="Huang L."/>
            <person name="Wang Z.-W."/>
            <person name="Zhao X."/>
            <person name="Zhong W.-Y."/>
            <person name="Peng D.-H."/>
            <person name="Ahmad S."/>
            <person name="Lan S."/>
            <person name="Zhang J.-S."/>
            <person name="Tsai W.-C."/>
            <person name="Van De Peer Y."/>
            <person name="Liu Z.-J."/>
        </authorList>
    </citation>
    <scope>NUCLEOTIDE SEQUENCE</scope>
    <source>
        <strain evidence="1">CP</strain>
        <tissue evidence="1">Leaves</tissue>
    </source>
</reference>
<dbReference type="Proteomes" id="UP001180020">
    <property type="component" value="Unassembled WGS sequence"/>
</dbReference>
<sequence>MLEWSRDAPPLLKPRADGGIQVIEKVRSVVERASKKHGLNVEESQQTTTDVRMIMGPHSETGNTTKALELFHRSWGNEIQKEKRVESSRFPLDLIERHVMQEMADMLTAPFTRVEIERVISRLPMNKATQRSFISNAGL</sequence>
<organism evidence="1 2">
    <name type="scientific">Acorus calamus</name>
    <name type="common">Sweet flag</name>
    <dbReference type="NCBI Taxonomy" id="4465"/>
    <lineage>
        <taxon>Eukaryota</taxon>
        <taxon>Viridiplantae</taxon>
        <taxon>Streptophyta</taxon>
        <taxon>Embryophyta</taxon>
        <taxon>Tracheophyta</taxon>
        <taxon>Spermatophyta</taxon>
        <taxon>Magnoliopsida</taxon>
        <taxon>Liliopsida</taxon>
        <taxon>Acoraceae</taxon>
        <taxon>Acorus</taxon>
    </lineage>
</organism>
<keyword evidence="2" id="KW-1185">Reference proteome</keyword>
<reference evidence="1" key="1">
    <citation type="journal article" date="2023" name="Nat. Commun.">
        <title>Diploid and tetraploid genomes of Acorus and the evolution of monocots.</title>
        <authorList>
            <person name="Ma L."/>
            <person name="Liu K.W."/>
            <person name="Li Z."/>
            <person name="Hsiao Y.Y."/>
            <person name="Qi Y."/>
            <person name="Fu T."/>
            <person name="Tang G.D."/>
            <person name="Zhang D."/>
            <person name="Sun W.H."/>
            <person name="Liu D.K."/>
            <person name="Li Y."/>
            <person name="Chen G.Z."/>
            <person name="Liu X.D."/>
            <person name="Liao X.Y."/>
            <person name="Jiang Y.T."/>
            <person name="Yu X."/>
            <person name="Hao Y."/>
            <person name="Huang J."/>
            <person name="Zhao X.W."/>
            <person name="Ke S."/>
            <person name="Chen Y.Y."/>
            <person name="Wu W.L."/>
            <person name="Hsu J.L."/>
            <person name="Lin Y.F."/>
            <person name="Huang M.D."/>
            <person name="Li C.Y."/>
            <person name="Huang L."/>
            <person name="Wang Z.W."/>
            <person name="Zhao X."/>
            <person name="Zhong W.Y."/>
            <person name="Peng D.H."/>
            <person name="Ahmad S."/>
            <person name="Lan S."/>
            <person name="Zhang J.S."/>
            <person name="Tsai W.C."/>
            <person name="Van de Peer Y."/>
            <person name="Liu Z.J."/>
        </authorList>
    </citation>
    <scope>NUCLEOTIDE SEQUENCE</scope>
    <source>
        <strain evidence="1">CP</strain>
    </source>
</reference>
<gene>
    <name evidence="1" type="ORF">QJS10_CPA07g00579</name>
</gene>
<evidence type="ECO:0000313" key="2">
    <source>
        <dbReference type="Proteomes" id="UP001180020"/>
    </source>
</evidence>
<dbReference type="AlphaFoldDB" id="A0AAV9ED79"/>
<accession>A0AAV9ED79</accession>
<evidence type="ECO:0000313" key="1">
    <source>
        <dbReference type="EMBL" id="KAK1311601.1"/>
    </source>
</evidence>
<protein>
    <submittedName>
        <fullName evidence="1">Uncharacterized protein</fullName>
    </submittedName>
</protein>